<evidence type="ECO:0000256" key="2">
    <source>
        <dbReference type="SAM" id="SignalP"/>
    </source>
</evidence>
<organism evidence="3 4">
    <name type="scientific">Parasutterella excrementihominis YIT 11859</name>
    <dbReference type="NCBI Taxonomy" id="762966"/>
    <lineage>
        <taxon>Bacteria</taxon>
        <taxon>Pseudomonadati</taxon>
        <taxon>Pseudomonadota</taxon>
        <taxon>Betaproteobacteria</taxon>
        <taxon>Burkholderiales</taxon>
        <taxon>Sutterellaceae</taxon>
        <taxon>Parasutterella</taxon>
    </lineage>
</organism>
<dbReference type="HOGENOM" id="CLU_1275684_0_0_4"/>
<name>F3QLW6_9BURK</name>
<dbReference type="OrthoDB" id="10017375at2"/>
<proteinExistence type="predicted"/>
<evidence type="ECO:0000313" key="3">
    <source>
        <dbReference type="EMBL" id="EGG52616.1"/>
    </source>
</evidence>
<protein>
    <recommendedName>
        <fullName evidence="5">Periplasmic heavy metal sensor</fullName>
    </recommendedName>
</protein>
<dbReference type="Proteomes" id="UP000005156">
    <property type="component" value="Unassembled WGS sequence"/>
</dbReference>
<dbReference type="InterPro" id="IPR012899">
    <property type="entry name" value="LTXXQ"/>
</dbReference>
<dbReference type="EMBL" id="AFBP01000066">
    <property type="protein sequence ID" value="EGG52616.1"/>
    <property type="molecule type" value="Genomic_DNA"/>
</dbReference>
<gene>
    <name evidence="3" type="ORF">HMPREF9439_01939</name>
</gene>
<keyword evidence="2" id="KW-0732">Signal</keyword>
<sequence length="216" mass="23407">MNTKKIFSSAALAASLTLAAGAAFAWGCGAGSMMGYGPGCQVDPQGAYPGCQYGPNGMMRQGYPCWSYGPQGAQGARDFRPGFEQRKVYLRGALNLTDAQKPAFEAYFGAVDAYHQMKRPQGVQGQTRQDILNQRLAFQKTRVEALQKAIDARQELMKVLTPEQVKVFDAVESRTHARGPRGGFGPGHRGYHHGGYGMMYQQGVPAPQGQQQGGRL</sequence>
<dbReference type="eggNOG" id="ENOG502ZJVT">
    <property type="taxonomic scope" value="Bacteria"/>
</dbReference>
<accession>F3QLW6</accession>
<feature type="chain" id="PRO_5003306064" description="Periplasmic heavy metal sensor" evidence="2">
    <location>
        <begin position="26"/>
        <end position="216"/>
    </location>
</feature>
<evidence type="ECO:0008006" key="5">
    <source>
        <dbReference type="Google" id="ProtNLM"/>
    </source>
</evidence>
<feature type="compositionally biased region" description="Low complexity" evidence="1">
    <location>
        <begin position="198"/>
        <end position="210"/>
    </location>
</feature>
<dbReference type="GO" id="GO:0042597">
    <property type="term" value="C:periplasmic space"/>
    <property type="evidence" value="ECO:0007669"/>
    <property type="project" value="InterPro"/>
</dbReference>
<dbReference type="AlphaFoldDB" id="F3QLW6"/>
<dbReference type="RefSeq" id="WP_008811378.1">
    <property type="nucleotide sequence ID" value="NZ_GL883736.1"/>
</dbReference>
<reference evidence="3 4" key="1">
    <citation type="submission" date="2011-02" db="EMBL/GenBank/DDBJ databases">
        <authorList>
            <person name="Weinstock G."/>
            <person name="Sodergren E."/>
            <person name="Clifton S."/>
            <person name="Fulton L."/>
            <person name="Fulton B."/>
            <person name="Courtney L."/>
            <person name="Fronick C."/>
            <person name="Harrison M."/>
            <person name="Strong C."/>
            <person name="Farmer C."/>
            <person name="Delahaunty K."/>
            <person name="Markovic C."/>
            <person name="Hall O."/>
            <person name="Minx P."/>
            <person name="Tomlinson C."/>
            <person name="Mitreva M."/>
            <person name="Hou S."/>
            <person name="Chen J."/>
            <person name="Wollam A."/>
            <person name="Pepin K.H."/>
            <person name="Johnson M."/>
            <person name="Bhonagiri V."/>
            <person name="Zhang X."/>
            <person name="Suruliraj S."/>
            <person name="Warren W."/>
            <person name="Chinwalla A."/>
            <person name="Mardis E.R."/>
            <person name="Wilson R.K."/>
        </authorList>
    </citation>
    <scope>NUCLEOTIDE SEQUENCE [LARGE SCALE GENOMIC DNA]</scope>
    <source>
        <strain evidence="3 4">YIT 11859</strain>
    </source>
</reference>
<dbReference type="Pfam" id="PF07813">
    <property type="entry name" value="LTXXQ"/>
    <property type="match status" value="1"/>
</dbReference>
<keyword evidence="4" id="KW-1185">Reference proteome</keyword>
<dbReference type="GeneID" id="43349289"/>
<evidence type="ECO:0000313" key="4">
    <source>
        <dbReference type="Proteomes" id="UP000005156"/>
    </source>
</evidence>
<feature type="region of interest" description="Disordered" evidence="1">
    <location>
        <begin position="176"/>
        <end position="216"/>
    </location>
</feature>
<feature type="signal peptide" evidence="2">
    <location>
        <begin position="1"/>
        <end position="25"/>
    </location>
</feature>
<feature type="compositionally biased region" description="Gly residues" evidence="1">
    <location>
        <begin position="180"/>
        <end position="197"/>
    </location>
</feature>
<evidence type="ECO:0000256" key="1">
    <source>
        <dbReference type="SAM" id="MobiDB-lite"/>
    </source>
</evidence>
<comment type="caution">
    <text evidence="3">The sequence shown here is derived from an EMBL/GenBank/DDBJ whole genome shotgun (WGS) entry which is preliminary data.</text>
</comment>